<evidence type="ECO:0000313" key="2">
    <source>
        <dbReference type="Proteomes" id="UP000177982"/>
    </source>
</evidence>
<name>A0A1G2L523_9BACT</name>
<gene>
    <name evidence="1" type="ORF">A2934_01175</name>
</gene>
<reference evidence="1 2" key="1">
    <citation type="journal article" date="2016" name="Nat. Commun.">
        <title>Thousands of microbial genomes shed light on interconnected biogeochemical processes in an aquifer system.</title>
        <authorList>
            <person name="Anantharaman K."/>
            <person name="Brown C.T."/>
            <person name="Hug L.A."/>
            <person name="Sharon I."/>
            <person name="Castelle C.J."/>
            <person name="Probst A.J."/>
            <person name="Thomas B.C."/>
            <person name="Singh A."/>
            <person name="Wilkins M.J."/>
            <person name="Karaoz U."/>
            <person name="Brodie E.L."/>
            <person name="Williams K.H."/>
            <person name="Hubbard S.S."/>
            <person name="Banfield J.F."/>
        </authorList>
    </citation>
    <scope>NUCLEOTIDE SEQUENCE [LARGE SCALE GENOMIC DNA]</scope>
</reference>
<comment type="caution">
    <text evidence="1">The sequence shown here is derived from an EMBL/GenBank/DDBJ whole genome shotgun (WGS) entry which is preliminary data.</text>
</comment>
<sequence length="616" mass="71838">MPYDFLHPRSNHGTHEYRRFLTTGRIPMPPDKEPRKTVIGVENEYGIHWPSFFRLMGIERQNQYAQDTPAYQATLLFTNYLKYALERPAPFVSDKFEFPWMSPNISVWHVNGSRIYPDLSHPEYATPETGDPRNAALYIKAGEYLFEIVLRGLNQRISGSSREEIVHAIRQKYFENTSGPPEHEGPDPISIFKDSCDTMGHSYGVHENYLCDRNKLLLPYMAGWDNIRINLIPFLATRQIFSGSGGFWNFGEKPHWRYILSQRAMALKKIVNMSMMESKPCVSLRDEPLASHEKYFRIQVCSGDALMSEFATYLSLGTTSIVLSMIEDGWLDEYLIFAWNRGPKYRKQAELFAEDIKTIGCFKDISRLFLSDPHITIPMCIGGEPRNLTVCEIQYEFLKRAEEYFLTFRNPHAWEKEILKNWRFVLNLISQNDPERGRYIEWVVKYDMLKQTGIRRYGVDPDAIERHGLTHPSLWNQKVRRKNGKEETLGSILTAASIQYANIDKKKSVYWKLARAGKIKRLFTETEIKQAIRYPPWTRALLREYARMELRKRGYRANVFQWEYIEGLCAANNSLIAKFTAHEPFGDETLESEILRCDAWLNEFFPIDTSSDALHS</sequence>
<dbReference type="GO" id="GO:0010498">
    <property type="term" value="P:proteasomal protein catabolic process"/>
    <property type="evidence" value="ECO:0007669"/>
    <property type="project" value="InterPro"/>
</dbReference>
<dbReference type="GO" id="GO:0070490">
    <property type="term" value="P:protein pupylation"/>
    <property type="evidence" value="ECO:0007669"/>
    <property type="project" value="TreeGrafter"/>
</dbReference>
<organism evidence="1 2">
    <name type="scientific">Candidatus Sungbacteria bacterium RIFCSPLOWO2_01_FULL_47_10</name>
    <dbReference type="NCBI Taxonomy" id="1802276"/>
    <lineage>
        <taxon>Bacteria</taxon>
        <taxon>Candidatus Sungiibacteriota</taxon>
    </lineage>
</organism>
<dbReference type="InterPro" id="IPR004347">
    <property type="entry name" value="Pup_ligase/deamidase"/>
</dbReference>
<evidence type="ECO:0000313" key="1">
    <source>
        <dbReference type="EMBL" id="OHA06765.1"/>
    </source>
</evidence>
<dbReference type="Proteomes" id="UP000177982">
    <property type="component" value="Unassembled WGS sequence"/>
</dbReference>
<dbReference type="GO" id="GO:0019941">
    <property type="term" value="P:modification-dependent protein catabolic process"/>
    <property type="evidence" value="ECO:0007669"/>
    <property type="project" value="InterPro"/>
</dbReference>
<protein>
    <submittedName>
        <fullName evidence="1">Uncharacterized protein</fullName>
    </submittedName>
</protein>
<proteinExistence type="predicted"/>
<dbReference type="PANTHER" id="PTHR42307:SF2">
    <property type="entry name" value="PUP DEAMIDASE_DEPUPYLASE"/>
    <property type="match status" value="1"/>
</dbReference>
<dbReference type="PANTHER" id="PTHR42307">
    <property type="entry name" value="PUP DEAMIDASE/DEPUPYLASE"/>
    <property type="match status" value="1"/>
</dbReference>
<dbReference type="EMBL" id="MHQO01000024">
    <property type="protein sequence ID" value="OHA06765.1"/>
    <property type="molecule type" value="Genomic_DNA"/>
</dbReference>
<dbReference type="GO" id="GO:0005524">
    <property type="term" value="F:ATP binding"/>
    <property type="evidence" value="ECO:0007669"/>
    <property type="project" value="TreeGrafter"/>
</dbReference>
<accession>A0A1G2L523</accession>
<dbReference type="Pfam" id="PF03136">
    <property type="entry name" value="Pup_ligase"/>
    <property type="match status" value="1"/>
</dbReference>
<dbReference type="AlphaFoldDB" id="A0A1G2L523"/>